<sequence length="231" mass="24631">MSDSDANDTVEEPQNGDETPLLDEVAEALAGGRPLDLLGFASALIDAGTRGGGLERIVDSFVDVPVRETTALLAVLSELLDDDTLRRQCRRELDGRNDSLPQWITALDAVDVHAAQRMTHSSAEQEEILLGARLSGGGELTCCVLVDHTLGSAVKDAFLVPAPLASVVDVALQQNTDPETSFGEMSLADARAGIERGIDADSGLEDSDSWPGSRPLVLWLLRHLPSHDTAR</sequence>
<keyword evidence="3" id="KW-1185">Reference proteome</keyword>
<organism evidence="2 3">
    <name type="scientific">Mycolicibacterium iranicum</name>
    <name type="common">Mycobacterium iranicum</name>
    <dbReference type="NCBI Taxonomy" id="912594"/>
    <lineage>
        <taxon>Bacteria</taxon>
        <taxon>Bacillati</taxon>
        <taxon>Actinomycetota</taxon>
        <taxon>Actinomycetes</taxon>
        <taxon>Mycobacteriales</taxon>
        <taxon>Mycobacteriaceae</taxon>
        <taxon>Mycolicibacterium</taxon>
    </lineage>
</organism>
<dbReference type="Proteomes" id="UP000550501">
    <property type="component" value="Unassembled WGS sequence"/>
</dbReference>
<dbReference type="AlphaFoldDB" id="A0A839Q2N9"/>
<dbReference type="RefSeq" id="WP_183466956.1">
    <property type="nucleotide sequence ID" value="NZ_JACHVU010000002.1"/>
</dbReference>
<dbReference type="EMBL" id="JACHVU010000002">
    <property type="protein sequence ID" value="MBB2989683.1"/>
    <property type="molecule type" value="Genomic_DNA"/>
</dbReference>
<protein>
    <submittedName>
        <fullName evidence="2">Uncharacterized protein</fullName>
    </submittedName>
</protein>
<evidence type="ECO:0000256" key="1">
    <source>
        <dbReference type="SAM" id="MobiDB-lite"/>
    </source>
</evidence>
<gene>
    <name evidence="2" type="ORF">FHR72_001146</name>
</gene>
<name>A0A839Q2N9_MYCIR</name>
<evidence type="ECO:0000313" key="3">
    <source>
        <dbReference type="Proteomes" id="UP000550501"/>
    </source>
</evidence>
<accession>A0A839Q2N9</accession>
<evidence type="ECO:0000313" key="2">
    <source>
        <dbReference type="EMBL" id="MBB2989683.1"/>
    </source>
</evidence>
<reference evidence="2 3" key="1">
    <citation type="submission" date="2020-08" db="EMBL/GenBank/DDBJ databases">
        <title>The Agave Microbiome: Exploring the role of microbial communities in plant adaptations to desert environments.</title>
        <authorList>
            <person name="Partida-Martinez L.P."/>
        </authorList>
    </citation>
    <scope>NUCLEOTIDE SEQUENCE [LARGE SCALE GENOMIC DNA]</scope>
    <source>
        <strain evidence="2 3">AT2.18</strain>
    </source>
</reference>
<feature type="region of interest" description="Disordered" evidence="1">
    <location>
        <begin position="1"/>
        <end position="20"/>
    </location>
</feature>
<comment type="caution">
    <text evidence="2">The sequence shown here is derived from an EMBL/GenBank/DDBJ whole genome shotgun (WGS) entry which is preliminary data.</text>
</comment>
<proteinExistence type="predicted"/>